<keyword evidence="2 3" id="KW-0040">ANK repeat</keyword>
<dbReference type="Gene3D" id="1.25.40.20">
    <property type="entry name" value="Ankyrin repeat-containing domain"/>
    <property type="match status" value="2"/>
</dbReference>
<dbReference type="PANTHER" id="PTHR24171:SF8">
    <property type="entry name" value="BRCA1-ASSOCIATED RING DOMAIN PROTEIN 1"/>
    <property type="match status" value="1"/>
</dbReference>
<feature type="repeat" description="ANK" evidence="3">
    <location>
        <begin position="18"/>
        <end position="38"/>
    </location>
</feature>
<evidence type="ECO:0000313" key="7">
    <source>
        <dbReference type="Proteomes" id="UP000007800"/>
    </source>
</evidence>
<dbReference type="InParanoid" id="C5LJF8"/>
<evidence type="ECO:0000313" key="6">
    <source>
        <dbReference type="EMBL" id="EER03087.1"/>
    </source>
</evidence>
<evidence type="ECO:0000256" key="1">
    <source>
        <dbReference type="ARBA" id="ARBA00022737"/>
    </source>
</evidence>
<dbReference type="Pfam" id="PF12796">
    <property type="entry name" value="Ank_2"/>
    <property type="match status" value="2"/>
</dbReference>
<dbReference type="PROSITE" id="PS50102">
    <property type="entry name" value="RRM"/>
    <property type="match status" value="1"/>
</dbReference>
<dbReference type="GeneID" id="9051883"/>
<evidence type="ECO:0000256" key="4">
    <source>
        <dbReference type="PROSITE-ProRule" id="PRU00176"/>
    </source>
</evidence>
<dbReference type="SMART" id="SM00248">
    <property type="entry name" value="ANK"/>
    <property type="match status" value="7"/>
</dbReference>
<dbReference type="Gene3D" id="3.30.70.330">
    <property type="match status" value="1"/>
</dbReference>
<dbReference type="Pfam" id="PF00076">
    <property type="entry name" value="RRM_1"/>
    <property type="match status" value="1"/>
</dbReference>
<evidence type="ECO:0000256" key="3">
    <source>
        <dbReference type="PROSITE-ProRule" id="PRU00023"/>
    </source>
</evidence>
<dbReference type="PANTHER" id="PTHR24171">
    <property type="entry name" value="ANKYRIN REPEAT DOMAIN-CONTAINING PROTEIN 39-RELATED"/>
    <property type="match status" value="1"/>
</dbReference>
<protein>
    <submittedName>
        <fullName evidence="6">Ankyrin repeat domain containing protein</fullName>
    </submittedName>
</protein>
<dbReference type="PROSITE" id="PS50297">
    <property type="entry name" value="ANK_REP_REGION"/>
    <property type="match status" value="3"/>
</dbReference>
<accession>C5LJF8</accession>
<dbReference type="AlphaFoldDB" id="C5LJF8"/>
<feature type="repeat" description="ANK" evidence="3">
    <location>
        <begin position="68"/>
        <end position="101"/>
    </location>
</feature>
<dbReference type="GO" id="GO:0003723">
    <property type="term" value="F:RNA binding"/>
    <property type="evidence" value="ECO:0007669"/>
    <property type="project" value="UniProtKB-UniRule"/>
</dbReference>
<dbReference type="InterPro" id="IPR036770">
    <property type="entry name" value="Ankyrin_rpt-contain_sf"/>
</dbReference>
<name>C5LJF8_PERM5</name>
<dbReference type="PRINTS" id="PR01415">
    <property type="entry name" value="ANKYRIN"/>
</dbReference>
<reference evidence="6 7" key="1">
    <citation type="submission" date="2008-07" db="EMBL/GenBank/DDBJ databases">
        <authorList>
            <person name="El-Sayed N."/>
            <person name="Caler E."/>
            <person name="Inman J."/>
            <person name="Amedeo P."/>
            <person name="Hass B."/>
            <person name="Wortman J."/>
        </authorList>
    </citation>
    <scope>NUCLEOTIDE SEQUENCE [LARGE SCALE GENOMIC DNA]</scope>
    <source>
        <strain evidence="7">ATCC 50983 / TXsc</strain>
    </source>
</reference>
<dbReference type="SUPFAM" id="SSF48403">
    <property type="entry name" value="Ankyrin repeat"/>
    <property type="match status" value="1"/>
</dbReference>
<dbReference type="RefSeq" id="XP_002771271.1">
    <property type="nucleotide sequence ID" value="XM_002771225.1"/>
</dbReference>
<feature type="repeat" description="ANK" evidence="3">
    <location>
        <begin position="335"/>
        <end position="367"/>
    </location>
</feature>
<dbReference type="SUPFAM" id="SSF54928">
    <property type="entry name" value="RNA-binding domain, RBD"/>
    <property type="match status" value="1"/>
</dbReference>
<dbReference type="InterPro" id="IPR012677">
    <property type="entry name" value="Nucleotide-bd_a/b_plait_sf"/>
</dbReference>
<dbReference type="Proteomes" id="UP000007800">
    <property type="component" value="Unassembled WGS sequence"/>
</dbReference>
<sequence length="600" mass="66171">MAKLLVEAKADVRHPDCRGWTPLHWAAVHGHDDCVRLLAATISHSDEVTIGGVETDDHNGGVDTQDVEGQTALHWAARQGKLSTVMILVREFGCRLDMRDLWGQTPVEAVERQLKAIEWLHAASCVDRQLWRLAKKSDIVGMRQLIAAGVVDDDEGRDFITQEPNRLDADAIEYGADNHTHWMRLLKSTLDGSMDAVKLLLARGDVKYISRRSPPEVSTGADPRLAVDLLYLDDEQQQQQSEEELTGMAKKEALLKIRTELLNLVEATKRLRRRRKEAWQIRDCLEAGVCPDTLDDDLERGKMSALMWASLRGLTILAGILLEAGADVHVRQRLGGWTPLHFAAASGHSEICAMLIRAGGVVDQESFRGDTLLSLAIKSNVRSTVEVAIDTLEASNEGSLITAHVDPSKGQTALLYAADCGATQSCLAILNRKVFAAGVKGRTASDIARQGGYLELSQSLLPAARNKRKKSMRRVEMMLTDTPTTKGHWGSEKKKSGPLGVRLENLPLNMDEERLIDWLMDTNGIIGITECRVLVCPITMKPRGYGFVRVEDISGVAKLMDLQGTSFGDNKKLRIVQDVGILSGTSTWTIDDLPKMVDLD</sequence>
<dbReference type="PROSITE" id="PS50088">
    <property type="entry name" value="ANK_REPEAT"/>
    <property type="match status" value="3"/>
</dbReference>
<gene>
    <name evidence="6" type="ORF">Pmar_PMAR023198</name>
</gene>
<evidence type="ECO:0000256" key="2">
    <source>
        <dbReference type="ARBA" id="ARBA00023043"/>
    </source>
</evidence>
<keyword evidence="4" id="KW-0694">RNA-binding</keyword>
<evidence type="ECO:0000259" key="5">
    <source>
        <dbReference type="PROSITE" id="PS50102"/>
    </source>
</evidence>
<dbReference type="EMBL" id="GG682453">
    <property type="protein sequence ID" value="EER03087.1"/>
    <property type="molecule type" value="Genomic_DNA"/>
</dbReference>
<dbReference type="InterPro" id="IPR035979">
    <property type="entry name" value="RBD_domain_sf"/>
</dbReference>
<dbReference type="GO" id="GO:0085020">
    <property type="term" value="P:protein K6-linked ubiquitination"/>
    <property type="evidence" value="ECO:0007669"/>
    <property type="project" value="TreeGrafter"/>
</dbReference>
<dbReference type="InterPro" id="IPR002110">
    <property type="entry name" value="Ankyrin_rpt"/>
</dbReference>
<feature type="domain" description="RRM" evidence="5">
    <location>
        <begin position="499"/>
        <end position="575"/>
    </location>
</feature>
<dbReference type="InterPro" id="IPR000504">
    <property type="entry name" value="RRM_dom"/>
</dbReference>
<dbReference type="Pfam" id="PF00023">
    <property type="entry name" value="Ank"/>
    <property type="match status" value="1"/>
</dbReference>
<dbReference type="OrthoDB" id="432205at2759"/>
<proteinExistence type="predicted"/>
<dbReference type="GO" id="GO:0004842">
    <property type="term" value="F:ubiquitin-protein transferase activity"/>
    <property type="evidence" value="ECO:0007669"/>
    <property type="project" value="TreeGrafter"/>
</dbReference>
<dbReference type="SMART" id="SM00360">
    <property type="entry name" value="RRM"/>
    <property type="match status" value="1"/>
</dbReference>
<organism evidence="7">
    <name type="scientific">Perkinsus marinus (strain ATCC 50983 / TXsc)</name>
    <dbReference type="NCBI Taxonomy" id="423536"/>
    <lineage>
        <taxon>Eukaryota</taxon>
        <taxon>Sar</taxon>
        <taxon>Alveolata</taxon>
        <taxon>Perkinsozoa</taxon>
        <taxon>Perkinsea</taxon>
        <taxon>Perkinsida</taxon>
        <taxon>Perkinsidae</taxon>
        <taxon>Perkinsus</taxon>
    </lineage>
</organism>
<keyword evidence="1" id="KW-0677">Repeat</keyword>
<keyword evidence="7" id="KW-1185">Reference proteome</keyword>